<accession>A0A8H7NF10</accession>
<evidence type="ECO:0000256" key="1">
    <source>
        <dbReference type="SAM" id="Phobius"/>
    </source>
</evidence>
<sequence>MVMAPFSALLMAELPLFKVGNVSAGLICHAFGLTILPFISYHLHRFMRRRILSDDVSHHKVDQDTALVARQLAFINFMTVVAVLLVSAFSGESIPGLERLLALLDIALTVAWACVCWIPLELNSHYACQGSDHDVMITSNIGCRRAMWTPGLHTILEVAESK</sequence>
<keyword evidence="1" id="KW-0472">Membrane</keyword>
<dbReference type="EMBL" id="JADCTT010000003">
    <property type="protein sequence ID" value="KAF9754408.1"/>
    <property type="molecule type" value="Genomic_DNA"/>
</dbReference>
<reference evidence="2" key="1">
    <citation type="submission" date="2020-10" db="EMBL/GenBank/DDBJ databases">
        <title>High-Quality Genome Resource of Clonostachys rosea strain S41 by Oxford Nanopore Long-Read Sequencing.</title>
        <authorList>
            <person name="Wang H."/>
        </authorList>
    </citation>
    <scope>NUCLEOTIDE SEQUENCE</scope>
    <source>
        <strain evidence="2">S41</strain>
    </source>
</reference>
<organism evidence="2 3">
    <name type="scientific">Bionectria ochroleuca</name>
    <name type="common">Gliocladium roseum</name>
    <dbReference type="NCBI Taxonomy" id="29856"/>
    <lineage>
        <taxon>Eukaryota</taxon>
        <taxon>Fungi</taxon>
        <taxon>Dikarya</taxon>
        <taxon>Ascomycota</taxon>
        <taxon>Pezizomycotina</taxon>
        <taxon>Sordariomycetes</taxon>
        <taxon>Hypocreomycetidae</taxon>
        <taxon>Hypocreales</taxon>
        <taxon>Bionectriaceae</taxon>
        <taxon>Clonostachys</taxon>
    </lineage>
</organism>
<evidence type="ECO:0000313" key="3">
    <source>
        <dbReference type="Proteomes" id="UP000616885"/>
    </source>
</evidence>
<dbReference type="AlphaFoldDB" id="A0A8H7NF10"/>
<keyword evidence="1" id="KW-1133">Transmembrane helix</keyword>
<dbReference type="Proteomes" id="UP000616885">
    <property type="component" value="Unassembled WGS sequence"/>
</dbReference>
<gene>
    <name evidence="2" type="ORF">IM811_009849</name>
</gene>
<feature type="transmembrane region" description="Helical" evidence="1">
    <location>
        <begin position="101"/>
        <end position="120"/>
    </location>
</feature>
<proteinExistence type="predicted"/>
<comment type="caution">
    <text evidence="2">The sequence shown here is derived from an EMBL/GenBank/DDBJ whole genome shotgun (WGS) entry which is preliminary data.</text>
</comment>
<evidence type="ECO:0000313" key="2">
    <source>
        <dbReference type="EMBL" id="KAF9754408.1"/>
    </source>
</evidence>
<feature type="transmembrane region" description="Helical" evidence="1">
    <location>
        <begin position="20"/>
        <end position="43"/>
    </location>
</feature>
<feature type="transmembrane region" description="Helical" evidence="1">
    <location>
        <begin position="67"/>
        <end position="89"/>
    </location>
</feature>
<protein>
    <submittedName>
        <fullName evidence="2">Uncharacterized protein</fullName>
    </submittedName>
</protein>
<name>A0A8H7NF10_BIOOC</name>
<keyword evidence="1" id="KW-0812">Transmembrane</keyword>